<accession>A0A438CQQ5</accession>
<evidence type="ECO:0000313" key="3">
    <source>
        <dbReference type="Proteomes" id="UP000288805"/>
    </source>
</evidence>
<organism evidence="2 3">
    <name type="scientific">Vitis vinifera</name>
    <name type="common">Grape</name>
    <dbReference type="NCBI Taxonomy" id="29760"/>
    <lineage>
        <taxon>Eukaryota</taxon>
        <taxon>Viridiplantae</taxon>
        <taxon>Streptophyta</taxon>
        <taxon>Embryophyta</taxon>
        <taxon>Tracheophyta</taxon>
        <taxon>Spermatophyta</taxon>
        <taxon>Magnoliopsida</taxon>
        <taxon>eudicotyledons</taxon>
        <taxon>Gunneridae</taxon>
        <taxon>Pentapetalae</taxon>
        <taxon>rosids</taxon>
        <taxon>Vitales</taxon>
        <taxon>Vitaceae</taxon>
        <taxon>Viteae</taxon>
        <taxon>Vitis</taxon>
    </lineage>
</organism>
<gene>
    <name evidence="2" type="ORF">CK203_116725</name>
</gene>
<comment type="caution">
    <text evidence="2">The sequence shown here is derived from an EMBL/GenBank/DDBJ whole genome shotgun (WGS) entry which is preliminary data.</text>
</comment>
<evidence type="ECO:0000313" key="2">
    <source>
        <dbReference type="EMBL" id="RVW25542.1"/>
    </source>
</evidence>
<dbReference type="Proteomes" id="UP000288805">
    <property type="component" value="Unassembled WGS sequence"/>
</dbReference>
<proteinExistence type="predicted"/>
<feature type="region of interest" description="Disordered" evidence="1">
    <location>
        <begin position="34"/>
        <end position="54"/>
    </location>
</feature>
<reference evidence="2 3" key="1">
    <citation type="journal article" date="2018" name="PLoS Genet.">
        <title>Population sequencing reveals clonal diversity and ancestral inbreeding in the grapevine cultivar Chardonnay.</title>
        <authorList>
            <person name="Roach M.J."/>
            <person name="Johnson D.L."/>
            <person name="Bohlmann J."/>
            <person name="van Vuuren H.J."/>
            <person name="Jones S.J."/>
            <person name="Pretorius I.S."/>
            <person name="Schmidt S.A."/>
            <person name="Borneman A.R."/>
        </authorList>
    </citation>
    <scope>NUCLEOTIDE SEQUENCE [LARGE SCALE GENOMIC DNA]</scope>
    <source>
        <strain evidence="3">cv. Chardonnay</strain>
        <tissue evidence="2">Leaf</tissue>
    </source>
</reference>
<evidence type="ECO:0000256" key="1">
    <source>
        <dbReference type="SAM" id="MobiDB-lite"/>
    </source>
</evidence>
<protein>
    <submittedName>
        <fullName evidence="2">Uncharacterized protein</fullName>
    </submittedName>
</protein>
<dbReference type="EMBL" id="QGNW01002083">
    <property type="protein sequence ID" value="RVW25542.1"/>
    <property type="molecule type" value="Genomic_DNA"/>
</dbReference>
<sequence>MIAGEGDLMVHVSPQSTSGMVQRVAEIESATWSKGDLPRDHTGKPPTIPPFNPIVSSGQKRRVKIFFKPLQGLLRVPENPRLGLETVKWSWVQLGPLLQDAYEKRYRLIQHSWARREDGRAGISSEWPSSGKPTELLNEREFHERFFIPNGVSIQLVDGDPTSNKKAT</sequence>
<dbReference type="AlphaFoldDB" id="A0A438CQQ5"/>
<name>A0A438CQQ5_VITVI</name>